<name>A0A6C0AXA4_9ZZZZ</name>
<proteinExistence type="predicted"/>
<organism evidence="1">
    <name type="scientific">viral metagenome</name>
    <dbReference type="NCBI Taxonomy" id="1070528"/>
    <lineage>
        <taxon>unclassified sequences</taxon>
        <taxon>metagenomes</taxon>
        <taxon>organismal metagenomes</taxon>
    </lineage>
</organism>
<sequence length="290" mass="32468">MQAMIVQGIEFSESDYGFTKPKVLSSGGKSVGVVNGGKVLTLSTPLMTTWGLSDYEGNQKFEFSLQYPTEEYGDAETESFLTNMKTFEESIKAEAIKNSMAWFGKKSMSKEVIDALWSPMLKYSKYPKGHTNEGEFDYDRPPRLQVKVPFYDGIWKAELYDDANTRLFPNVNEPTVTPLDFITKGTKVATLIQCGGIWFANGKFGVTWKLVQAVIKPRETLFGRCHISLSSADKQRLKVAEEVEQDIQESGVADTAVESDEEEEEEVVVPVVEPKKKKIVRKKAAVTTDV</sequence>
<reference evidence="1" key="1">
    <citation type="journal article" date="2020" name="Nature">
        <title>Giant virus diversity and host interactions through global metagenomics.</title>
        <authorList>
            <person name="Schulz F."/>
            <person name="Roux S."/>
            <person name="Paez-Espino D."/>
            <person name="Jungbluth S."/>
            <person name="Walsh D.A."/>
            <person name="Denef V.J."/>
            <person name="McMahon K.D."/>
            <person name="Konstantinidis K.T."/>
            <person name="Eloe-Fadrosh E.A."/>
            <person name="Kyrpides N.C."/>
            <person name="Woyke T."/>
        </authorList>
    </citation>
    <scope>NUCLEOTIDE SEQUENCE</scope>
    <source>
        <strain evidence="1">GVMAG-S-ERX555965-48</strain>
    </source>
</reference>
<protein>
    <submittedName>
        <fullName evidence="1">Uncharacterized protein</fullName>
    </submittedName>
</protein>
<dbReference type="AlphaFoldDB" id="A0A6C0AXA4"/>
<evidence type="ECO:0000313" key="1">
    <source>
        <dbReference type="EMBL" id="QHS84113.1"/>
    </source>
</evidence>
<dbReference type="EMBL" id="MN738772">
    <property type="protein sequence ID" value="QHS84113.1"/>
    <property type="molecule type" value="Genomic_DNA"/>
</dbReference>
<accession>A0A6C0AXA4</accession>